<keyword evidence="4" id="KW-1185">Reference proteome</keyword>
<name>A0ABU2HEI9_9GAMM</name>
<feature type="transmembrane region" description="Helical" evidence="1">
    <location>
        <begin position="111"/>
        <end position="130"/>
    </location>
</feature>
<organism evidence="3 4">
    <name type="scientific">Marinobacter xiaoshiensis</name>
    <dbReference type="NCBI Taxonomy" id="3073652"/>
    <lineage>
        <taxon>Bacteria</taxon>
        <taxon>Pseudomonadati</taxon>
        <taxon>Pseudomonadota</taxon>
        <taxon>Gammaproteobacteria</taxon>
        <taxon>Pseudomonadales</taxon>
        <taxon>Marinobacteraceae</taxon>
        <taxon>Marinobacter</taxon>
    </lineage>
</organism>
<keyword evidence="1" id="KW-0472">Membrane</keyword>
<dbReference type="Proteomes" id="UP001267407">
    <property type="component" value="Unassembled WGS sequence"/>
</dbReference>
<feature type="transmembrane region" description="Helical" evidence="1">
    <location>
        <begin position="77"/>
        <end position="99"/>
    </location>
</feature>
<evidence type="ECO:0000313" key="4">
    <source>
        <dbReference type="Proteomes" id="UP001267407"/>
    </source>
</evidence>
<accession>A0ABU2HEI9</accession>
<dbReference type="InterPro" id="IPR028098">
    <property type="entry name" value="Glyco_trans_4-like_N"/>
</dbReference>
<sequence>MLRFKADIVIINRSFWPIYPVIGEALLQFAEKAANERRVGVILQDHVGIREKLHEAQRGSGVDFFPCKALTTSSSGIFLRMVDAVFFMLWVMGVLLWQRPRKVYVSTDPPILVPFIVMLYAQLFGARFVYHLQDIHPEAANVVIKLNTLLYSALRNLDCVTMRRADQLITITEEMAEEIRWRSGTQSALKVLANPAVSFDAVDFSDQRKPGFSFCGNAGRLQRIPLVIASISKYLDEGGTLEFAFAGAGVFSNELKALSERYSEVTYLGHVTPLEAAQVNAVYEWALLPIEDEVTRFAFPSKTSSYVFSGAKILAICGQKSSVAKWVTDKRLGVCVEPDVDEIVSMYQSIENSQLDETDFDMERSELKNTLGFDVFVEQLCSLMLTEVVIE</sequence>
<evidence type="ECO:0000259" key="2">
    <source>
        <dbReference type="Pfam" id="PF13579"/>
    </source>
</evidence>
<evidence type="ECO:0000313" key="3">
    <source>
        <dbReference type="EMBL" id="MDS1309488.1"/>
    </source>
</evidence>
<comment type="caution">
    <text evidence="3">The sequence shown here is derived from an EMBL/GenBank/DDBJ whole genome shotgun (WGS) entry which is preliminary data.</text>
</comment>
<proteinExistence type="predicted"/>
<keyword evidence="1" id="KW-0812">Transmembrane</keyword>
<protein>
    <submittedName>
        <fullName evidence="3">Glycosyltransferase</fullName>
    </submittedName>
</protein>
<dbReference type="Pfam" id="PF13579">
    <property type="entry name" value="Glyco_trans_4_4"/>
    <property type="match status" value="1"/>
</dbReference>
<keyword evidence="1" id="KW-1133">Transmembrane helix</keyword>
<dbReference type="RefSeq" id="WP_310965766.1">
    <property type="nucleotide sequence ID" value="NZ_JAVMBO010000007.1"/>
</dbReference>
<dbReference type="SUPFAM" id="SSF53756">
    <property type="entry name" value="UDP-Glycosyltransferase/glycogen phosphorylase"/>
    <property type="match status" value="1"/>
</dbReference>
<gene>
    <name evidence="3" type="ORF">RKA07_05100</name>
</gene>
<feature type="domain" description="Glycosyltransferase subfamily 4-like N-terminal" evidence="2">
    <location>
        <begin position="58"/>
        <end position="194"/>
    </location>
</feature>
<dbReference type="EMBL" id="JAVMBO010000007">
    <property type="protein sequence ID" value="MDS1309488.1"/>
    <property type="molecule type" value="Genomic_DNA"/>
</dbReference>
<dbReference type="Gene3D" id="3.40.50.2000">
    <property type="entry name" value="Glycogen Phosphorylase B"/>
    <property type="match status" value="1"/>
</dbReference>
<evidence type="ECO:0000256" key="1">
    <source>
        <dbReference type="SAM" id="Phobius"/>
    </source>
</evidence>
<reference evidence="3" key="1">
    <citation type="submission" date="2023-09" db="EMBL/GenBank/DDBJ databases">
        <title>Marinobacter sediminicola sp. nov. and Marinobacter maritimum sp. nov., isolated from marine sediment.</title>
        <authorList>
            <person name="An J."/>
        </authorList>
    </citation>
    <scope>NUCLEOTIDE SEQUENCE</scope>
    <source>
        <strain evidence="3">F60267</strain>
    </source>
</reference>